<name>A0AAD4R2V4_9BILA</name>
<keyword evidence="2" id="KW-1185">Reference proteome</keyword>
<proteinExistence type="predicted"/>
<evidence type="ECO:0000313" key="2">
    <source>
        <dbReference type="Proteomes" id="UP001201812"/>
    </source>
</evidence>
<comment type="caution">
    <text evidence="1">The sequence shown here is derived from an EMBL/GenBank/DDBJ whole genome shotgun (WGS) entry which is preliminary data.</text>
</comment>
<dbReference type="AlphaFoldDB" id="A0AAD4R2V4"/>
<dbReference type="Proteomes" id="UP001201812">
    <property type="component" value="Unassembled WGS sequence"/>
</dbReference>
<organism evidence="1 2">
    <name type="scientific">Ditylenchus destructor</name>
    <dbReference type="NCBI Taxonomy" id="166010"/>
    <lineage>
        <taxon>Eukaryota</taxon>
        <taxon>Metazoa</taxon>
        <taxon>Ecdysozoa</taxon>
        <taxon>Nematoda</taxon>
        <taxon>Chromadorea</taxon>
        <taxon>Rhabditida</taxon>
        <taxon>Tylenchina</taxon>
        <taxon>Tylenchomorpha</taxon>
        <taxon>Sphaerularioidea</taxon>
        <taxon>Anguinidae</taxon>
        <taxon>Anguininae</taxon>
        <taxon>Ditylenchus</taxon>
    </lineage>
</organism>
<evidence type="ECO:0000313" key="1">
    <source>
        <dbReference type="EMBL" id="KAI1706249.1"/>
    </source>
</evidence>
<protein>
    <submittedName>
        <fullName evidence="1">Uncharacterized protein</fullName>
    </submittedName>
</protein>
<gene>
    <name evidence="1" type="ORF">DdX_13089</name>
</gene>
<reference evidence="1" key="1">
    <citation type="submission" date="2022-01" db="EMBL/GenBank/DDBJ databases">
        <title>Genome Sequence Resource for Two Populations of Ditylenchus destructor, the Migratory Endoparasitic Phytonematode.</title>
        <authorList>
            <person name="Zhang H."/>
            <person name="Lin R."/>
            <person name="Xie B."/>
        </authorList>
    </citation>
    <scope>NUCLEOTIDE SEQUENCE</scope>
    <source>
        <strain evidence="1">BazhouSP</strain>
    </source>
</reference>
<accession>A0AAD4R2V4</accession>
<dbReference type="EMBL" id="JAKKPZ010000049">
    <property type="protein sequence ID" value="KAI1706249.1"/>
    <property type="molecule type" value="Genomic_DNA"/>
</dbReference>
<sequence length="125" mass="14479">MKPVPFVFPHRDEAIDVSLAQIRAEREKLTHVTLPTSILRNSTFVDLYKAMVEQKLLPRNWSVYWNVYIKAPHSTPANKVREIRKGKENNKFEKKSYIEKIGKANVAKTEDGRITVLLEAETMEP</sequence>